<dbReference type="GO" id="GO:0004672">
    <property type="term" value="F:protein kinase activity"/>
    <property type="evidence" value="ECO:0007669"/>
    <property type="project" value="InterPro"/>
</dbReference>
<dbReference type="Pfam" id="PF00069">
    <property type="entry name" value="Pkinase"/>
    <property type="match status" value="1"/>
</dbReference>
<sequence>MSHLCVCVEKASIAVAPAEEGTQGDQDQSAMSSDQLTSSLPVLNCQPDHHDYRITTSIGQGFDGFAKIYVALHKPSSTFIVVKKTNVDFQSSHQLQDLEHEVKILRSLHHPNILPLYSAFISSQELWTVFPLMSYGSCTDVLMGSFPDGMPEVLISCILKELFQGLEYLQRMSIIHRGIKGGHVLIGTDGMVCLSGFRNSVKLDPHTNTSGVAFDVPLHAIDVLPWMAPEILQQDLQGYHYTADIYSVGILAIELAHGTVPYTGHPPTKILLEKLQNPSPRLGDAPQDMSDTSTIGTDSTTTTTTTTTTNTALEAKDPSSSRAPKKFSSTFHQIVDTCVQRDPHSRPYAGTLLGHSFFKQVKKRTRDLIPEYLSDVPLLTHRQDERSLEQDLESISAANSLASMTLDEWVF</sequence>
<dbReference type="Gene3D" id="3.30.200.20">
    <property type="entry name" value="Phosphorylase Kinase, domain 1"/>
    <property type="match status" value="1"/>
</dbReference>
<dbReference type="OrthoDB" id="840771at2759"/>
<accession>A0A913YAM8</accession>
<dbReference type="KEGG" id="epa:110254689"/>
<dbReference type="SUPFAM" id="SSF56112">
    <property type="entry name" value="Protein kinase-like (PK-like)"/>
    <property type="match status" value="1"/>
</dbReference>
<feature type="region of interest" description="Disordered" evidence="2">
    <location>
        <begin position="277"/>
        <end position="325"/>
    </location>
</feature>
<dbReference type="PROSITE" id="PS50011">
    <property type="entry name" value="PROTEIN_KINASE_DOM"/>
    <property type="match status" value="1"/>
</dbReference>
<evidence type="ECO:0000259" key="3">
    <source>
        <dbReference type="PROSITE" id="PS50011"/>
    </source>
</evidence>
<dbReference type="GO" id="GO:1902554">
    <property type="term" value="C:serine/threonine protein kinase complex"/>
    <property type="evidence" value="ECO:0007669"/>
    <property type="project" value="TreeGrafter"/>
</dbReference>
<dbReference type="OMA" id="NCTVNNR"/>
<evidence type="ECO:0000256" key="1">
    <source>
        <dbReference type="ARBA" id="ARBA00008874"/>
    </source>
</evidence>
<keyword evidence="5" id="KW-1185">Reference proteome</keyword>
<dbReference type="Gene3D" id="1.10.510.10">
    <property type="entry name" value="Transferase(Phosphotransferase) domain 1"/>
    <property type="match status" value="1"/>
</dbReference>
<dbReference type="PANTHER" id="PTHR48014">
    <property type="entry name" value="SERINE/THREONINE-PROTEIN KINASE FRAY2"/>
    <property type="match status" value="1"/>
</dbReference>
<dbReference type="InterPro" id="IPR000719">
    <property type="entry name" value="Prot_kinase_dom"/>
</dbReference>
<comment type="similarity">
    <text evidence="1">Belongs to the protein kinase superfamily. STE Ser/Thr protein kinase family. STE20 subfamily.</text>
</comment>
<dbReference type="Proteomes" id="UP000887567">
    <property type="component" value="Unplaced"/>
</dbReference>
<protein>
    <recommendedName>
        <fullName evidence="3">Protein kinase domain-containing protein</fullName>
    </recommendedName>
</protein>
<dbReference type="GeneID" id="110254689"/>
<dbReference type="AlphaFoldDB" id="A0A913YAM8"/>
<reference evidence="4" key="1">
    <citation type="submission" date="2022-11" db="UniProtKB">
        <authorList>
            <consortium name="EnsemblMetazoa"/>
        </authorList>
    </citation>
    <scope>IDENTIFICATION</scope>
</reference>
<dbReference type="GO" id="GO:0006611">
    <property type="term" value="P:protein export from nucleus"/>
    <property type="evidence" value="ECO:0007669"/>
    <property type="project" value="TreeGrafter"/>
</dbReference>
<dbReference type="PANTHER" id="PTHR48014:SF21">
    <property type="entry name" value="SERINE_THREONINE-PROTEIN KINASE FRAY2"/>
    <property type="match status" value="1"/>
</dbReference>
<evidence type="ECO:0000313" key="4">
    <source>
        <dbReference type="EnsemblMetazoa" id="XP_020917374.1"/>
    </source>
</evidence>
<dbReference type="InterPro" id="IPR047173">
    <property type="entry name" value="STRAD_A/B-like"/>
</dbReference>
<feature type="domain" description="Protein kinase" evidence="3">
    <location>
        <begin position="52"/>
        <end position="358"/>
    </location>
</feature>
<evidence type="ECO:0000313" key="5">
    <source>
        <dbReference type="Proteomes" id="UP000887567"/>
    </source>
</evidence>
<dbReference type="InterPro" id="IPR011009">
    <property type="entry name" value="Kinase-like_dom_sf"/>
</dbReference>
<organism evidence="4 5">
    <name type="scientific">Exaiptasia diaphana</name>
    <name type="common">Tropical sea anemone</name>
    <name type="synonym">Aiptasia pulchella</name>
    <dbReference type="NCBI Taxonomy" id="2652724"/>
    <lineage>
        <taxon>Eukaryota</taxon>
        <taxon>Metazoa</taxon>
        <taxon>Cnidaria</taxon>
        <taxon>Anthozoa</taxon>
        <taxon>Hexacorallia</taxon>
        <taxon>Actiniaria</taxon>
        <taxon>Aiptasiidae</taxon>
        <taxon>Exaiptasia</taxon>
    </lineage>
</organism>
<dbReference type="EnsemblMetazoa" id="XM_021061715.2">
    <property type="protein sequence ID" value="XP_020917374.1"/>
    <property type="gene ID" value="LOC110254689"/>
</dbReference>
<proteinExistence type="inferred from homology"/>
<name>A0A913YAM8_EXADI</name>
<feature type="compositionally biased region" description="Low complexity" evidence="2">
    <location>
        <begin position="288"/>
        <end position="311"/>
    </location>
</feature>
<evidence type="ECO:0000256" key="2">
    <source>
        <dbReference type="SAM" id="MobiDB-lite"/>
    </source>
</evidence>
<dbReference type="GO" id="GO:0043539">
    <property type="term" value="F:protein serine/threonine kinase activator activity"/>
    <property type="evidence" value="ECO:0007669"/>
    <property type="project" value="InterPro"/>
</dbReference>
<dbReference type="RefSeq" id="XP_020917374.1">
    <property type="nucleotide sequence ID" value="XM_021061715.2"/>
</dbReference>
<dbReference type="GO" id="GO:0005524">
    <property type="term" value="F:ATP binding"/>
    <property type="evidence" value="ECO:0007669"/>
    <property type="project" value="InterPro"/>
</dbReference>